<name>A0A9P8AHL1_9ASCO</name>
<protein>
    <submittedName>
        <fullName evidence="2">Uncharacterized protein</fullName>
    </submittedName>
</protein>
<keyword evidence="1" id="KW-1133">Transmembrane helix</keyword>
<gene>
    <name evidence="2" type="ORF">KQ657_001338</name>
</gene>
<comment type="caution">
    <text evidence="2">The sequence shown here is derived from an EMBL/GenBank/DDBJ whole genome shotgun (WGS) entry which is preliminary data.</text>
</comment>
<dbReference type="OrthoDB" id="4074036at2759"/>
<feature type="transmembrane region" description="Helical" evidence="1">
    <location>
        <begin position="16"/>
        <end position="37"/>
    </location>
</feature>
<feature type="transmembrane region" description="Helical" evidence="1">
    <location>
        <begin position="57"/>
        <end position="75"/>
    </location>
</feature>
<keyword evidence="3" id="KW-1185">Reference proteome</keyword>
<proteinExistence type="predicted"/>
<evidence type="ECO:0000313" key="2">
    <source>
        <dbReference type="EMBL" id="KAG7192881.1"/>
    </source>
</evidence>
<accession>A0A9P8AHL1</accession>
<sequence>MSTLTKEKKAEYQDQLWKAAVTGLAKGLLVGLVTGFYINYKFNWGVNTKFFRTPYRFWYLMSWTIAGLAFDTDIAKHKISKQMALEREIRRTVNLSQEIGGIDIDLPK</sequence>
<evidence type="ECO:0000256" key="1">
    <source>
        <dbReference type="SAM" id="Phobius"/>
    </source>
</evidence>
<dbReference type="Proteomes" id="UP000790833">
    <property type="component" value="Unassembled WGS sequence"/>
</dbReference>
<dbReference type="RefSeq" id="XP_043048431.1">
    <property type="nucleotide sequence ID" value="XM_043192136.1"/>
</dbReference>
<keyword evidence="1" id="KW-0472">Membrane</keyword>
<keyword evidence="1" id="KW-0812">Transmembrane</keyword>
<dbReference type="EMBL" id="JAHMUF010000015">
    <property type="protein sequence ID" value="KAG7192881.1"/>
    <property type="molecule type" value="Genomic_DNA"/>
</dbReference>
<evidence type="ECO:0000313" key="3">
    <source>
        <dbReference type="Proteomes" id="UP000790833"/>
    </source>
</evidence>
<dbReference type="AlphaFoldDB" id="A0A9P8AHL1"/>
<reference evidence="2" key="1">
    <citation type="submission" date="2021-03" db="EMBL/GenBank/DDBJ databases">
        <authorList>
            <person name="Palmer J.M."/>
        </authorList>
    </citation>
    <scope>NUCLEOTIDE SEQUENCE</scope>
    <source>
        <strain evidence="2">ARV_011</strain>
    </source>
</reference>
<dbReference type="GeneID" id="66114712"/>
<organism evidence="2 3">
    <name type="scientific">Scheffersomyces spartinae</name>
    <dbReference type="NCBI Taxonomy" id="45513"/>
    <lineage>
        <taxon>Eukaryota</taxon>
        <taxon>Fungi</taxon>
        <taxon>Dikarya</taxon>
        <taxon>Ascomycota</taxon>
        <taxon>Saccharomycotina</taxon>
        <taxon>Pichiomycetes</taxon>
        <taxon>Debaryomycetaceae</taxon>
        <taxon>Scheffersomyces</taxon>
    </lineage>
</organism>